<reference evidence="2 3" key="2">
    <citation type="journal article" date="2017" name="Front. Plant Sci.">
        <title>Gene Classification and Mining of Molecular Markers Useful in Red Clover (Trifolium pratense) Breeding.</title>
        <authorList>
            <person name="Istvanek J."/>
            <person name="Dluhosova J."/>
            <person name="Dluhos P."/>
            <person name="Patkova L."/>
            <person name="Nedelnik J."/>
            <person name="Repkova J."/>
        </authorList>
    </citation>
    <scope>NUCLEOTIDE SEQUENCE [LARGE SCALE GENOMIC DNA]</scope>
    <source>
        <strain evidence="3">cv. Tatra</strain>
        <tissue evidence="2">Young leaves</tissue>
    </source>
</reference>
<evidence type="ECO:0000313" key="2">
    <source>
        <dbReference type="EMBL" id="PNX64379.1"/>
    </source>
</evidence>
<dbReference type="SMART" id="SM00213">
    <property type="entry name" value="UBQ"/>
    <property type="match status" value="1"/>
</dbReference>
<protein>
    <submittedName>
        <fullName evidence="2">Ubiquitin-like domain-containing CTD phosphatase-like protein</fullName>
    </submittedName>
</protein>
<dbReference type="PANTHER" id="PTHR48493:SF1">
    <property type="entry name" value="UBIQUITIN-LIKE DOMAIN-CONTAINING CTD PHOSPHATASE 1"/>
    <property type="match status" value="1"/>
</dbReference>
<dbReference type="EMBL" id="ASHM01165117">
    <property type="protein sequence ID" value="PNX64379.1"/>
    <property type="molecule type" value="Genomic_DNA"/>
</dbReference>
<accession>A0A2K3KDQ7</accession>
<evidence type="ECO:0000313" key="3">
    <source>
        <dbReference type="Proteomes" id="UP000236291"/>
    </source>
</evidence>
<sequence length="81" mass="8940">MAAACSSSSSPSTEEEITLKVKWSGKDYTVRVCADDTVGELKRRICESTNVLPIRQKLLYPKLASKLNDDSLLLSQLPINL</sequence>
<reference evidence="2 3" key="1">
    <citation type="journal article" date="2014" name="Am. J. Bot.">
        <title>Genome assembly and annotation for red clover (Trifolium pratense; Fabaceae).</title>
        <authorList>
            <person name="Istvanek J."/>
            <person name="Jaros M."/>
            <person name="Krenek A."/>
            <person name="Repkova J."/>
        </authorList>
    </citation>
    <scope>NUCLEOTIDE SEQUENCE [LARGE SCALE GENOMIC DNA]</scope>
    <source>
        <strain evidence="3">cv. Tatra</strain>
        <tissue evidence="2">Young leaves</tissue>
    </source>
</reference>
<proteinExistence type="predicted"/>
<dbReference type="GO" id="GO:0090364">
    <property type="term" value="P:regulation of proteasome assembly"/>
    <property type="evidence" value="ECO:0007669"/>
    <property type="project" value="InterPro"/>
</dbReference>
<dbReference type="Proteomes" id="UP000236291">
    <property type="component" value="Unassembled WGS sequence"/>
</dbReference>
<dbReference type="ExpressionAtlas" id="A0A2K3KDQ7">
    <property type="expression patterns" value="baseline"/>
</dbReference>
<name>A0A2K3KDQ7_TRIPR</name>
<dbReference type="InterPro" id="IPR000626">
    <property type="entry name" value="Ubiquitin-like_dom"/>
</dbReference>
<dbReference type="PROSITE" id="PS50053">
    <property type="entry name" value="UBIQUITIN_2"/>
    <property type="match status" value="1"/>
</dbReference>
<dbReference type="InterPro" id="IPR051658">
    <property type="entry name" value="UBLCP1"/>
</dbReference>
<dbReference type="InterPro" id="IPR029071">
    <property type="entry name" value="Ubiquitin-like_domsf"/>
</dbReference>
<evidence type="ECO:0000259" key="1">
    <source>
        <dbReference type="PROSITE" id="PS50053"/>
    </source>
</evidence>
<feature type="non-terminal residue" evidence="2">
    <location>
        <position position="81"/>
    </location>
</feature>
<dbReference type="AlphaFoldDB" id="A0A2K3KDQ7"/>
<dbReference type="Gene3D" id="3.10.20.90">
    <property type="entry name" value="Phosphatidylinositol 3-kinase Catalytic Subunit, Chain A, domain 1"/>
    <property type="match status" value="1"/>
</dbReference>
<feature type="domain" description="Ubiquitin-like" evidence="1">
    <location>
        <begin position="15"/>
        <end position="81"/>
    </location>
</feature>
<organism evidence="2 3">
    <name type="scientific">Trifolium pratense</name>
    <name type="common">Red clover</name>
    <dbReference type="NCBI Taxonomy" id="57577"/>
    <lineage>
        <taxon>Eukaryota</taxon>
        <taxon>Viridiplantae</taxon>
        <taxon>Streptophyta</taxon>
        <taxon>Embryophyta</taxon>
        <taxon>Tracheophyta</taxon>
        <taxon>Spermatophyta</taxon>
        <taxon>Magnoliopsida</taxon>
        <taxon>eudicotyledons</taxon>
        <taxon>Gunneridae</taxon>
        <taxon>Pentapetalae</taxon>
        <taxon>rosids</taxon>
        <taxon>fabids</taxon>
        <taxon>Fabales</taxon>
        <taxon>Fabaceae</taxon>
        <taxon>Papilionoideae</taxon>
        <taxon>50 kb inversion clade</taxon>
        <taxon>NPAAA clade</taxon>
        <taxon>Hologalegina</taxon>
        <taxon>IRL clade</taxon>
        <taxon>Trifolieae</taxon>
        <taxon>Trifolium</taxon>
    </lineage>
</organism>
<dbReference type="Pfam" id="PF00240">
    <property type="entry name" value="ubiquitin"/>
    <property type="match status" value="1"/>
</dbReference>
<dbReference type="CDD" id="cd01813">
    <property type="entry name" value="Ubl_UBLCP1"/>
    <property type="match status" value="1"/>
</dbReference>
<gene>
    <name evidence="2" type="ORF">L195_g062087</name>
</gene>
<dbReference type="SUPFAM" id="SSF54236">
    <property type="entry name" value="Ubiquitin-like"/>
    <property type="match status" value="1"/>
</dbReference>
<comment type="caution">
    <text evidence="2">The sequence shown here is derived from an EMBL/GenBank/DDBJ whole genome shotgun (WGS) entry which is preliminary data.</text>
</comment>
<dbReference type="STRING" id="57577.A0A2K3KDQ7"/>
<dbReference type="PANTHER" id="PTHR48493">
    <property type="entry name" value="UBIQUITIN-LIKE DOMAIN-CONTAINING CTD PHOSPHATASE 1"/>
    <property type="match status" value="1"/>
</dbReference>